<feature type="compositionally biased region" description="Basic and acidic residues" evidence="1">
    <location>
        <begin position="60"/>
        <end position="83"/>
    </location>
</feature>
<feature type="signal peptide" evidence="2">
    <location>
        <begin position="1"/>
        <end position="20"/>
    </location>
</feature>
<dbReference type="OrthoDB" id="1001964at2759"/>
<name>A0A7J8W954_9ROSI</name>
<dbReference type="EMBL" id="JABFAB010241456">
    <property type="protein sequence ID" value="MBA0671605.1"/>
    <property type="molecule type" value="Genomic_DNA"/>
</dbReference>
<keyword evidence="2" id="KW-0732">Signal</keyword>
<feature type="chain" id="PRO_5029603271" evidence="2">
    <location>
        <begin position="21"/>
        <end position="83"/>
    </location>
</feature>
<comment type="caution">
    <text evidence="3">The sequence shown here is derived from an EMBL/GenBank/DDBJ whole genome shotgun (WGS) entry which is preliminary data.</text>
</comment>
<protein>
    <submittedName>
        <fullName evidence="3">Uncharacterized protein</fullName>
    </submittedName>
</protein>
<gene>
    <name evidence="3" type="ORF">Goklo_024172</name>
</gene>
<feature type="non-terminal residue" evidence="3">
    <location>
        <position position="83"/>
    </location>
</feature>
<organism evidence="3 4">
    <name type="scientific">Gossypium klotzschianum</name>
    <dbReference type="NCBI Taxonomy" id="34286"/>
    <lineage>
        <taxon>Eukaryota</taxon>
        <taxon>Viridiplantae</taxon>
        <taxon>Streptophyta</taxon>
        <taxon>Embryophyta</taxon>
        <taxon>Tracheophyta</taxon>
        <taxon>Spermatophyta</taxon>
        <taxon>Magnoliopsida</taxon>
        <taxon>eudicotyledons</taxon>
        <taxon>Gunneridae</taxon>
        <taxon>Pentapetalae</taxon>
        <taxon>rosids</taxon>
        <taxon>malvids</taxon>
        <taxon>Malvales</taxon>
        <taxon>Malvaceae</taxon>
        <taxon>Malvoideae</taxon>
        <taxon>Gossypium</taxon>
    </lineage>
</organism>
<keyword evidence="4" id="KW-1185">Reference proteome</keyword>
<dbReference type="AlphaFoldDB" id="A0A7J8W954"/>
<feature type="region of interest" description="Disordered" evidence="1">
    <location>
        <begin position="55"/>
        <end position="83"/>
    </location>
</feature>
<evidence type="ECO:0000256" key="2">
    <source>
        <dbReference type="SAM" id="SignalP"/>
    </source>
</evidence>
<accession>A0A7J8W954</accession>
<proteinExistence type="predicted"/>
<dbReference type="Proteomes" id="UP000593573">
    <property type="component" value="Unassembled WGS sequence"/>
</dbReference>
<evidence type="ECO:0000313" key="3">
    <source>
        <dbReference type="EMBL" id="MBA0671605.1"/>
    </source>
</evidence>
<sequence length="83" mass="9102">MLLMAMATTTVVALVTGLSARGVEVREAESEKKPVECFLCHGPYRLRKCTRNSVIEGNDGADKEPKKLGLSKGKIEAKRAKKR</sequence>
<evidence type="ECO:0000256" key="1">
    <source>
        <dbReference type="SAM" id="MobiDB-lite"/>
    </source>
</evidence>
<evidence type="ECO:0000313" key="4">
    <source>
        <dbReference type="Proteomes" id="UP000593573"/>
    </source>
</evidence>
<reference evidence="3 4" key="1">
    <citation type="journal article" date="2019" name="Genome Biol. Evol.">
        <title>Insights into the evolution of the New World diploid cottons (Gossypium, subgenus Houzingenia) based on genome sequencing.</title>
        <authorList>
            <person name="Grover C.E."/>
            <person name="Arick M.A. 2nd"/>
            <person name="Thrash A."/>
            <person name="Conover J.L."/>
            <person name="Sanders W.S."/>
            <person name="Peterson D.G."/>
            <person name="Frelichowski J.E."/>
            <person name="Scheffler J.A."/>
            <person name="Scheffler B.E."/>
            <person name="Wendel J.F."/>
        </authorList>
    </citation>
    <scope>NUCLEOTIDE SEQUENCE [LARGE SCALE GENOMIC DNA]</scope>
    <source>
        <strain evidence="3">57</strain>
        <tissue evidence="3">Leaf</tissue>
    </source>
</reference>